<name>A0ABS3TKS8_9PSED</name>
<evidence type="ECO:0000313" key="17">
    <source>
        <dbReference type="Proteomes" id="UP000669060"/>
    </source>
</evidence>
<gene>
    <name evidence="16" type="ORF">JFY56_03335</name>
</gene>
<dbReference type="Proteomes" id="UP000669060">
    <property type="component" value="Unassembled WGS sequence"/>
</dbReference>
<feature type="domain" description="Secretin/TonB short N-terminal" evidence="15">
    <location>
        <begin position="61"/>
        <end position="112"/>
    </location>
</feature>
<comment type="caution">
    <text evidence="16">The sequence shown here is derived from an EMBL/GenBank/DDBJ whole genome shotgun (WGS) entry which is preliminary data.</text>
</comment>
<dbReference type="InterPro" id="IPR010105">
    <property type="entry name" value="TonB_sidphr_rcpt"/>
</dbReference>
<dbReference type="SMART" id="SM00965">
    <property type="entry name" value="STN"/>
    <property type="match status" value="1"/>
</dbReference>
<dbReference type="NCBIfam" id="TIGR01783">
    <property type="entry name" value="TonB-siderophor"/>
    <property type="match status" value="1"/>
</dbReference>
<evidence type="ECO:0000256" key="14">
    <source>
        <dbReference type="SAM" id="SignalP"/>
    </source>
</evidence>
<keyword evidence="4 12" id="KW-1134">Transmembrane beta strand</keyword>
<sequence length="801" mass="85481">MRASVLSLAVGSALAGIVGAALIGSGAVQAAEAVVGEKKRYAIPAGKLSDVLAHFAASAGVPLSFDPRPLSAIHSDGLQGSFSVEEGFARLLAGSGYELVDKGDGAWSLQRLPGTADTLALPASTVTASPRLSGEPMPAYAGGQVATGGQVGILGNRDIMDTPFNQTNYTAELMENQQARHIAAVLNNDPTAHANGATSTGADDFSIRGFYVSNTDLLFGGMPGVAPTFFNSMMAESIERVEVLKGPNALLNGSAPNGSVGGTINLVPKRAGAQPLTQFTPSYASDSQVGGHLDIGRRFGAEQEFGVRFNGVYRDGDTATDHQSRESQLLALGLDYSGESLRLSSDLGYQKQDLEGITDFTSLAAGVPVPDAPDAGDNYDGPYDFSKPEVYYGTVRGEFDFNEHLTGYAAAGGSERNTQYMLNLRTIVDAEGNLAPGNGRMSADKMYSRAQEAGLRGRFETGPVSHQAVLAYSGLDRDWRRINVNLPGAVPASNIYRPVFGPKPDFSLVPDLNDAQTMQDLKLSSVALVDTLSVFEERVQLTLGARQQKIDSTGFGVSYDEKEVTPMAGLVIRPWQEVSFYANYIEGLEQGPTAPDTAANAGEVFAPSVTEQYEVGTKLELDGFGATLSLYQITQPSAFTDPASNIFKVNGEQRHRGMDLNVYGEVMEGVRLLGGAAYIDSELTRTEGGINEGNRGAAVPEWRLILGAEWDTPFMPGLTLSARATRNESMYLDQANTQDIPAWTRLDIGARYRFERGEGKAVTLRANLDNALDDNYWDANSFGQLTLNDPRTLSLSATFDL</sequence>
<evidence type="ECO:0000256" key="6">
    <source>
        <dbReference type="ARBA" id="ARBA00022692"/>
    </source>
</evidence>
<organism evidence="16 17">
    <name type="scientific">Pseudomonas schmalbachii</name>
    <dbReference type="NCBI Taxonomy" id="2816993"/>
    <lineage>
        <taxon>Bacteria</taxon>
        <taxon>Pseudomonadati</taxon>
        <taxon>Pseudomonadota</taxon>
        <taxon>Gammaproteobacteria</taxon>
        <taxon>Pseudomonadales</taxon>
        <taxon>Pseudomonadaceae</taxon>
        <taxon>Pseudomonas</taxon>
    </lineage>
</organism>
<evidence type="ECO:0000256" key="1">
    <source>
        <dbReference type="ARBA" id="ARBA00004571"/>
    </source>
</evidence>
<evidence type="ECO:0000256" key="2">
    <source>
        <dbReference type="ARBA" id="ARBA00009810"/>
    </source>
</evidence>
<evidence type="ECO:0000256" key="5">
    <source>
        <dbReference type="ARBA" id="ARBA00022496"/>
    </source>
</evidence>
<feature type="signal peptide" evidence="14">
    <location>
        <begin position="1"/>
        <end position="30"/>
    </location>
</feature>
<keyword evidence="8 13" id="KW-0798">TonB box</keyword>
<dbReference type="InterPro" id="IPR011662">
    <property type="entry name" value="Secretin/TonB_short_N"/>
</dbReference>
<evidence type="ECO:0000256" key="8">
    <source>
        <dbReference type="ARBA" id="ARBA00023077"/>
    </source>
</evidence>
<dbReference type="Pfam" id="PF00593">
    <property type="entry name" value="TonB_dep_Rec_b-barrel"/>
    <property type="match status" value="1"/>
</dbReference>
<evidence type="ECO:0000313" key="16">
    <source>
        <dbReference type="EMBL" id="MBO3274251.1"/>
    </source>
</evidence>
<evidence type="ECO:0000256" key="7">
    <source>
        <dbReference type="ARBA" id="ARBA00023004"/>
    </source>
</evidence>
<dbReference type="PANTHER" id="PTHR32552">
    <property type="entry name" value="FERRICHROME IRON RECEPTOR-RELATED"/>
    <property type="match status" value="1"/>
</dbReference>
<dbReference type="Gene3D" id="2.40.170.20">
    <property type="entry name" value="TonB-dependent receptor, beta-barrel domain"/>
    <property type="match status" value="1"/>
</dbReference>
<dbReference type="InterPro" id="IPR039426">
    <property type="entry name" value="TonB-dep_rcpt-like"/>
</dbReference>
<keyword evidence="10 16" id="KW-0675">Receptor</keyword>
<keyword evidence="9 12" id="KW-0472">Membrane</keyword>
<accession>A0ABS3TKS8</accession>
<keyword evidence="14" id="KW-0732">Signal</keyword>
<dbReference type="PANTHER" id="PTHR32552:SF82">
    <property type="entry name" value="FCUA PROTEIN"/>
    <property type="match status" value="1"/>
</dbReference>
<protein>
    <submittedName>
        <fullName evidence="16">TonB-dependent receptor</fullName>
    </submittedName>
</protein>
<comment type="subcellular location">
    <subcellularLocation>
        <location evidence="1 12">Cell outer membrane</location>
        <topology evidence="1 12">Multi-pass membrane protein</topology>
    </subcellularLocation>
</comment>
<dbReference type="InterPro" id="IPR012910">
    <property type="entry name" value="Plug_dom"/>
</dbReference>
<evidence type="ECO:0000259" key="15">
    <source>
        <dbReference type="SMART" id="SM00965"/>
    </source>
</evidence>
<keyword evidence="17" id="KW-1185">Reference proteome</keyword>
<evidence type="ECO:0000256" key="10">
    <source>
        <dbReference type="ARBA" id="ARBA00023170"/>
    </source>
</evidence>
<evidence type="ECO:0000256" key="11">
    <source>
        <dbReference type="ARBA" id="ARBA00023237"/>
    </source>
</evidence>
<dbReference type="InterPro" id="IPR037066">
    <property type="entry name" value="Plug_dom_sf"/>
</dbReference>
<dbReference type="Pfam" id="PF07715">
    <property type="entry name" value="Plug"/>
    <property type="match status" value="1"/>
</dbReference>
<evidence type="ECO:0000256" key="3">
    <source>
        <dbReference type="ARBA" id="ARBA00022448"/>
    </source>
</evidence>
<dbReference type="Gene3D" id="3.55.50.30">
    <property type="match status" value="1"/>
</dbReference>
<dbReference type="Gene3D" id="2.170.130.10">
    <property type="entry name" value="TonB-dependent receptor, plug domain"/>
    <property type="match status" value="1"/>
</dbReference>
<dbReference type="InterPro" id="IPR036942">
    <property type="entry name" value="Beta-barrel_TonB_sf"/>
</dbReference>
<dbReference type="PROSITE" id="PS52016">
    <property type="entry name" value="TONB_DEPENDENT_REC_3"/>
    <property type="match status" value="1"/>
</dbReference>
<keyword evidence="3 12" id="KW-0813">Transport</keyword>
<keyword evidence="11 12" id="KW-0998">Cell outer membrane</keyword>
<comment type="similarity">
    <text evidence="2 12 13">Belongs to the TonB-dependent receptor family.</text>
</comment>
<evidence type="ECO:0000256" key="4">
    <source>
        <dbReference type="ARBA" id="ARBA00022452"/>
    </source>
</evidence>
<evidence type="ECO:0000256" key="13">
    <source>
        <dbReference type="RuleBase" id="RU003357"/>
    </source>
</evidence>
<dbReference type="RefSeq" id="WP_208312042.1">
    <property type="nucleotide sequence ID" value="NZ_JAELYA010000001.1"/>
</dbReference>
<evidence type="ECO:0000256" key="9">
    <source>
        <dbReference type="ARBA" id="ARBA00023136"/>
    </source>
</evidence>
<keyword evidence="5" id="KW-0406">Ion transport</keyword>
<proteinExistence type="inferred from homology"/>
<reference evidence="16 17" key="1">
    <citation type="submission" date="2020-12" db="EMBL/GenBank/DDBJ databases">
        <title>Pseudomonas schmalbachii sp. nov. isolated from millipede gut.</title>
        <authorList>
            <person name="Shelomi M."/>
        </authorList>
    </citation>
    <scope>NUCLEOTIDE SEQUENCE [LARGE SCALE GENOMIC DNA]</scope>
    <source>
        <strain evidence="16 17">Milli4</strain>
    </source>
</reference>
<dbReference type="CDD" id="cd01347">
    <property type="entry name" value="ligand_gated_channel"/>
    <property type="match status" value="1"/>
</dbReference>
<keyword evidence="5" id="KW-0410">Iron transport</keyword>
<evidence type="ECO:0000256" key="12">
    <source>
        <dbReference type="PROSITE-ProRule" id="PRU01360"/>
    </source>
</evidence>
<dbReference type="InterPro" id="IPR000531">
    <property type="entry name" value="Beta-barrel_TonB"/>
</dbReference>
<keyword evidence="7" id="KW-0408">Iron</keyword>
<dbReference type="EMBL" id="JAELYA010000001">
    <property type="protein sequence ID" value="MBO3274251.1"/>
    <property type="molecule type" value="Genomic_DNA"/>
</dbReference>
<keyword evidence="6 12" id="KW-0812">Transmembrane</keyword>
<dbReference type="SUPFAM" id="SSF56935">
    <property type="entry name" value="Porins"/>
    <property type="match status" value="1"/>
</dbReference>
<feature type="chain" id="PRO_5047526457" evidence="14">
    <location>
        <begin position="31"/>
        <end position="801"/>
    </location>
</feature>